<dbReference type="VEuPathDB" id="TriTrypDB:BSAL_15225"/>
<proteinExistence type="predicted"/>
<feature type="non-terminal residue" evidence="1">
    <location>
        <position position="178"/>
    </location>
</feature>
<accession>A0A0S4JA23</accession>
<reference evidence="2" key="1">
    <citation type="submission" date="2015-09" db="EMBL/GenBank/DDBJ databases">
        <authorList>
            <consortium name="Pathogen Informatics"/>
        </authorList>
    </citation>
    <scope>NUCLEOTIDE SEQUENCE [LARGE SCALE GENOMIC DNA]</scope>
    <source>
        <strain evidence="2">Lake Konstanz</strain>
    </source>
</reference>
<gene>
    <name evidence="1" type="ORF">BSAL_15225</name>
</gene>
<dbReference type="Proteomes" id="UP000051952">
    <property type="component" value="Unassembled WGS sequence"/>
</dbReference>
<protein>
    <submittedName>
        <fullName evidence="1">Uncharacterized protein</fullName>
    </submittedName>
</protein>
<dbReference type="AlphaFoldDB" id="A0A0S4JA23"/>
<dbReference type="EMBL" id="CYKH01001636">
    <property type="protein sequence ID" value="CUG88399.1"/>
    <property type="molecule type" value="Genomic_DNA"/>
</dbReference>
<sequence>MLRRAVASRNNNIAALPTKSLLHLLRTTSNPRRRFLVSAIPATTTTTGDIRDWGSDDVTEVPMDPFGHLFQNPIRRCLQDHCAAAMLNSIQQQRQQQQPPLKFSQFWIAKQFATACAASATKKGPRGRPVFSQLLGANQLLTAPEYEVIVPLVMPFVTGAAMMSRSSRWILSDIFFRI</sequence>
<name>A0A0S4JA23_BODSA</name>
<keyword evidence="2" id="KW-1185">Reference proteome</keyword>
<evidence type="ECO:0000313" key="1">
    <source>
        <dbReference type="EMBL" id="CUG88399.1"/>
    </source>
</evidence>
<evidence type="ECO:0000313" key="2">
    <source>
        <dbReference type="Proteomes" id="UP000051952"/>
    </source>
</evidence>
<organism evidence="1 2">
    <name type="scientific">Bodo saltans</name>
    <name type="common">Flagellated protozoan</name>
    <dbReference type="NCBI Taxonomy" id="75058"/>
    <lineage>
        <taxon>Eukaryota</taxon>
        <taxon>Discoba</taxon>
        <taxon>Euglenozoa</taxon>
        <taxon>Kinetoplastea</taxon>
        <taxon>Metakinetoplastina</taxon>
        <taxon>Eubodonida</taxon>
        <taxon>Bodonidae</taxon>
        <taxon>Bodo</taxon>
    </lineage>
</organism>